<feature type="region of interest" description="Disordered" evidence="1">
    <location>
        <begin position="1"/>
        <end position="50"/>
    </location>
</feature>
<evidence type="ECO:0000313" key="2">
    <source>
        <dbReference type="EMBL" id="KAJ8883636.1"/>
    </source>
</evidence>
<gene>
    <name evidence="2" type="ORF">PR048_015489</name>
</gene>
<dbReference type="EMBL" id="JARBHB010000005">
    <property type="protein sequence ID" value="KAJ8883636.1"/>
    <property type="molecule type" value="Genomic_DNA"/>
</dbReference>
<reference evidence="2 3" key="1">
    <citation type="submission" date="2023-02" db="EMBL/GenBank/DDBJ databases">
        <title>LHISI_Scaffold_Assembly.</title>
        <authorList>
            <person name="Stuart O.P."/>
            <person name="Cleave R."/>
            <person name="Magrath M.J.L."/>
            <person name="Mikheyev A.S."/>
        </authorList>
    </citation>
    <scope>NUCLEOTIDE SEQUENCE [LARGE SCALE GENOMIC DNA]</scope>
    <source>
        <strain evidence="2">Daus_M_001</strain>
        <tissue evidence="2">Leg muscle</tissue>
    </source>
</reference>
<name>A0ABQ9HH23_9NEOP</name>
<protein>
    <submittedName>
        <fullName evidence="2">Uncharacterized protein</fullName>
    </submittedName>
</protein>
<evidence type="ECO:0000256" key="1">
    <source>
        <dbReference type="SAM" id="MobiDB-lite"/>
    </source>
</evidence>
<accession>A0ABQ9HH23</accession>
<proteinExistence type="predicted"/>
<organism evidence="2 3">
    <name type="scientific">Dryococelus australis</name>
    <dbReference type="NCBI Taxonomy" id="614101"/>
    <lineage>
        <taxon>Eukaryota</taxon>
        <taxon>Metazoa</taxon>
        <taxon>Ecdysozoa</taxon>
        <taxon>Arthropoda</taxon>
        <taxon>Hexapoda</taxon>
        <taxon>Insecta</taxon>
        <taxon>Pterygota</taxon>
        <taxon>Neoptera</taxon>
        <taxon>Polyneoptera</taxon>
        <taxon>Phasmatodea</taxon>
        <taxon>Verophasmatodea</taxon>
        <taxon>Anareolatae</taxon>
        <taxon>Phasmatidae</taxon>
        <taxon>Eurycanthinae</taxon>
        <taxon>Dryococelus</taxon>
    </lineage>
</organism>
<dbReference type="Proteomes" id="UP001159363">
    <property type="component" value="Chromosome 4"/>
</dbReference>
<evidence type="ECO:0000313" key="3">
    <source>
        <dbReference type="Proteomes" id="UP001159363"/>
    </source>
</evidence>
<comment type="caution">
    <text evidence="2">The sequence shown here is derived from an EMBL/GenBank/DDBJ whole genome shotgun (WGS) entry which is preliminary data.</text>
</comment>
<sequence length="588" mass="66676">MDNGSDRLDNERPEKIERKTSRSLGQRHLKSKSDQDEDVLSENSTREDMNNQQFVVTLSPEEWSRMKPERMYKCVDKDKPNRRNRAYNIIPPNSDWTDTINEHFWDHISLYCALSFKRAKVYKSGTQFLTIFGRCKSCSSVIAGSLQQEPDENGHVLINFKYRGTFVGYSTGSKRILKGTRRRSALEELVEKHISTCTIRREEAQRMDVLRLAKSRELKSRRVNDDPILAVGKLKYSAEYYSSIREIGLDPFHVYYWTPAQLCVYQEYCKNHPFPTDATGGITAKLKRLFGNVSGVVYLYSVAVHDHEAGVKYTVANMLSEFHNNLRIHHFLESWLQSGAPVPKEAVCDHSVALLSGLDNCPKEKSFPEGMENEDETCTDFMKWAHQIISEVKGNRAEEEGDHDNLHFLPDILFCIAKIMKFLPLWSAIMVPKNVHLPTTVDRFLETHLRSLDAEMKLAAATSRRKKVLMQRETDASQVIQNALSPDISQNTTREDGSEIIGNNQLNNSKYKTGIISAHNPKCFACSRGDFPTGAHTCSVCGTPVLAAFSECSTPYDRSEEGYGEKLLCVKCADKVRTAGNSSSAKDI</sequence>
<keyword evidence="3" id="KW-1185">Reference proteome</keyword>
<feature type="compositionally biased region" description="Basic and acidic residues" evidence="1">
    <location>
        <begin position="1"/>
        <end position="20"/>
    </location>
</feature>